<organism evidence="7 8">
    <name type="scientific">Antrodiella citrinella</name>
    <dbReference type="NCBI Taxonomy" id="2447956"/>
    <lineage>
        <taxon>Eukaryota</taxon>
        <taxon>Fungi</taxon>
        <taxon>Dikarya</taxon>
        <taxon>Basidiomycota</taxon>
        <taxon>Agaricomycotina</taxon>
        <taxon>Agaricomycetes</taxon>
        <taxon>Polyporales</taxon>
        <taxon>Steccherinaceae</taxon>
        <taxon>Antrodiella</taxon>
    </lineage>
</organism>
<dbReference type="Gene3D" id="3.40.50.1820">
    <property type="entry name" value="alpha/beta hydrolase"/>
    <property type="match status" value="2"/>
</dbReference>
<dbReference type="InterPro" id="IPR029058">
    <property type="entry name" value="AB_hydrolase_fold"/>
</dbReference>
<dbReference type="AlphaFoldDB" id="A0A4S4MPT4"/>
<evidence type="ECO:0000256" key="6">
    <source>
        <dbReference type="RuleBase" id="RU361156"/>
    </source>
</evidence>
<dbReference type="SUPFAM" id="SSF53474">
    <property type="entry name" value="alpha/beta-Hydrolases"/>
    <property type="match status" value="1"/>
</dbReference>
<dbReference type="EC" id="3.4.16.-" evidence="6"/>
<reference evidence="7 8" key="1">
    <citation type="submission" date="2019-02" db="EMBL/GenBank/DDBJ databases">
        <title>Genome sequencing of the rare red list fungi Antrodiella citrinella (Flaviporus citrinellus).</title>
        <authorList>
            <person name="Buettner E."/>
            <person name="Kellner H."/>
        </authorList>
    </citation>
    <scope>NUCLEOTIDE SEQUENCE [LARGE SCALE GENOMIC DNA]</scope>
    <source>
        <strain evidence="7 8">DSM 108506</strain>
    </source>
</reference>
<dbReference type="GO" id="GO:0000324">
    <property type="term" value="C:fungal-type vacuole"/>
    <property type="evidence" value="ECO:0007669"/>
    <property type="project" value="TreeGrafter"/>
</dbReference>
<evidence type="ECO:0000313" key="7">
    <source>
        <dbReference type="EMBL" id="THH27357.1"/>
    </source>
</evidence>
<keyword evidence="8" id="KW-1185">Reference proteome</keyword>
<dbReference type="InterPro" id="IPR001563">
    <property type="entry name" value="Peptidase_S10"/>
</dbReference>
<evidence type="ECO:0000256" key="1">
    <source>
        <dbReference type="ARBA" id="ARBA00009431"/>
    </source>
</evidence>
<keyword evidence="2 6" id="KW-0121">Carboxypeptidase</keyword>
<dbReference type="PANTHER" id="PTHR11802">
    <property type="entry name" value="SERINE PROTEASE FAMILY S10 SERINE CARBOXYPEPTIDASE"/>
    <property type="match status" value="1"/>
</dbReference>
<comment type="similarity">
    <text evidence="1 6">Belongs to the peptidase S10 family.</text>
</comment>
<dbReference type="Proteomes" id="UP000308730">
    <property type="component" value="Unassembled WGS sequence"/>
</dbReference>
<keyword evidence="5" id="KW-0325">Glycoprotein</keyword>
<gene>
    <name evidence="7" type="ORF">EUX98_g6828</name>
</gene>
<keyword evidence="4 6" id="KW-0378">Hydrolase</keyword>
<dbReference type="OrthoDB" id="443318at2759"/>
<dbReference type="GO" id="GO:0006508">
    <property type="term" value="P:proteolysis"/>
    <property type="evidence" value="ECO:0007669"/>
    <property type="project" value="UniProtKB-KW"/>
</dbReference>
<dbReference type="GO" id="GO:0004185">
    <property type="term" value="F:serine-type carboxypeptidase activity"/>
    <property type="evidence" value="ECO:0007669"/>
    <property type="project" value="UniProtKB-UniRule"/>
</dbReference>
<evidence type="ECO:0000256" key="4">
    <source>
        <dbReference type="ARBA" id="ARBA00022801"/>
    </source>
</evidence>
<dbReference type="PRINTS" id="PR00724">
    <property type="entry name" value="CRBOXYPTASEC"/>
</dbReference>
<proteinExistence type="inferred from homology"/>
<sequence length="267" mass="30226">MVGLLQEHGPCRINNDTEDVSLNPYSWNEVSNMIYIDQPVRTGFSYGEAMVSSSEAAAADLWKFFQLFFSDKRFRKYQKNDFGIWTESYGGHYGPAFASHFLEQNAAIARGKVSGVSVNVKFLGIGDGIILVCNGNILIPLAGEYNQYDVRATDRSYPPDLYEFLYNETVVTAIGSENTGDWMKNSRPILEKLIDSGVKTIIYNGDADYMFNYIGLEAMMDKLQTKYTARWHQEAYRNYTVRGQVTGLYKNIGSLSYARIFGAWVTI</sequence>
<dbReference type="Pfam" id="PF00450">
    <property type="entry name" value="Peptidase_S10"/>
    <property type="match status" value="2"/>
</dbReference>
<evidence type="ECO:0000256" key="2">
    <source>
        <dbReference type="ARBA" id="ARBA00022645"/>
    </source>
</evidence>
<dbReference type="EMBL" id="SGPM01000258">
    <property type="protein sequence ID" value="THH27357.1"/>
    <property type="molecule type" value="Genomic_DNA"/>
</dbReference>
<name>A0A4S4MPT4_9APHY</name>
<evidence type="ECO:0000256" key="3">
    <source>
        <dbReference type="ARBA" id="ARBA00022670"/>
    </source>
</evidence>
<accession>A0A4S4MPT4</accession>
<keyword evidence="3 6" id="KW-0645">Protease</keyword>
<evidence type="ECO:0000256" key="5">
    <source>
        <dbReference type="ARBA" id="ARBA00023180"/>
    </source>
</evidence>
<evidence type="ECO:0000313" key="8">
    <source>
        <dbReference type="Proteomes" id="UP000308730"/>
    </source>
</evidence>
<protein>
    <recommendedName>
        <fullName evidence="6">Carboxypeptidase</fullName>
        <ecNumber evidence="6">3.4.16.-</ecNumber>
    </recommendedName>
</protein>
<dbReference type="PANTHER" id="PTHR11802:SF64">
    <property type="entry name" value="CARBOXYPEPTIDASE"/>
    <property type="match status" value="1"/>
</dbReference>
<dbReference type="InterPro" id="IPR018202">
    <property type="entry name" value="Ser_caboxypep_ser_AS"/>
</dbReference>
<comment type="caution">
    <text evidence="7">The sequence shown here is derived from an EMBL/GenBank/DDBJ whole genome shotgun (WGS) entry which is preliminary data.</text>
</comment>
<dbReference type="PROSITE" id="PS00131">
    <property type="entry name" value="CARBOXYPEPT_SER_SER"/>
    <property type="match status" value="1"/>
</dbReference>